<proteinExistence type="predicted"/>
<comment type="caution">
    <text evidence="1">The sequence shown here is derived from an EMBL/GenBank/DDBJ whole genome shotgun (WGS) entry which is preliminary data.</text>
</comment>
<protein>
    <submittedName>
        <fullName evidence="1">Uncharacterized protein</fullName>
    </submittedName>
</protein>
<keyword evidence="2" id="KW-1185">Reference proteome</keyword>
<accession>A0ABR9TET3</accession>
<dbReference type="Proteomes" id="UP000640614">
    <property type="component" value="Unassembled WGS sequence"/>
</dbReference>
<reference evidence="1 2" key="1">
    <citation type="submission" date="2018-07" db="EMBL/GenBank/DDBJ databases">
        <title>Genome assembly of strain KB82.</title>
        <authorList>
            <person name="Kukolya J."/>
            <person name="Horvath B."/>
            <person name="Nagy I."/>
            <person name="Toth A."/>
        </authorList>
    </citation>
    <scope>NUCLEOTIDE SEQUENCE [LARGE SCALE GENOMIC DNA]</scope>
    <source>
        <strain evidence="1 2">Kb82</strain>
    </source>
</reference>
<sequence>MNWDKEKAGDQDSRYTKDLVVDYKLNFDSTRIKDRVQLNSLLKEELIELMSQDSCKVVENNADCYFPRHIILFRDSKNRIIGYKEVCLSCKGFRESKNLEGYDGFCYSQMNDLFKKAGIVYFDEDYE</sequence>
<gene>
    <name evidence="1" type="ORF">C4F50_02825</name>
</gene>
<dbReference type="RefSeq" id="WP_193844900.1">
    <property type="nucleotide sequence ID" value="NZ_PRDM01000001.1"/>
</dbReference>
<dbReference type="EMBL" id="PRDM01000001">
    <property type="protein sequence ID" value="MBE8723866.1"/>
    <property type="molecule type" value="Genomic_DNA"/>
</dbReference>
<organism evidence="1 2">
    <name type="scientific">Flavobacterium hungaricum</name>
    <dbReference type="NCBI Taxonomy" id="2082725"/>
    <lineage>
        <taxon>Bacteria</taxon>
        <taxon>Pseudomonadati</taxon>
        <taxon>Bacteroidota</taxon>
        <taxon>Flavobacteriia</taxon>
        <taxon>Flavobacteriales</taxon>
        <taxon>Flavobacteriaceae</taxon>
        <taxon>Flavobacterium</taxon>
    </lineage>
</organism>
<evidence type="ECO:0000313" key="1">
    <source>
        <dbReference type="EMBL" id="MBE8723866.1"/>
    </source>
</evidence>
<evidence type="ECO:0000313" key="2">
    <source>
        <dbReference type="Proteomes" id="UP000640614"/>
    </source>
</evidence>
<name>A0ABR9TET3_9FLAO</name>